<name>A0A1B7LD42_9FIRM</name>
<dbReference type="InterPro" id="IPR045965">
    <property type="entry name" value="DUF6385"/>
</dbReference>
<dbReference type="AlphaFoldDB" id="A0A1B7LD42"/>
<feature type="transmembrane region" description="Helical" evidence="1">
    <location>
        <begin position="72"/>
        <end position="95"/>
    </location>
</feature>
<sequence>MIVNISYRHKNFRLQFEMENVLEVSAVKMRSEVVRNGYGLREVEVVPALGQRSNACTGAEKTVPERAGGAGLLVPVVVLAFGLLGAVALGIFLLFRGRNGAPCPGPHFTSIEENELISKNSERHSKIIDVSRIRTFSFLVRNAGPNPVVVQPELSPDGINWSSFGELAYLLNPGEKHLFAPQLFLRYSRIKYRNKIPGRDTVLTVWFQGQG</sequence>
<protein>
    <recommendedName>
        <fullName evidence="2">DUF6385 domain-containing protein</fullName>
    </recommendedName>
</protein>
<feature type="domain" description="DUF6385" evidence="2">
    <location>
        <begin position="129"/>
        <end position="210"/>
    </location>
</feature>
<dbReference type="Pfam" id="PF19912">
    <property type="entry name" value="DUF6385"/>
    <property type="match status" value="1"/>
</dbReference>
<keyword evidence="1" id="KW-0472">Membrane</keyword>
<evidence type="ECO:0000256" key="1">
    <source>
        <dbReference type="SAM" id="Phobius"/>
    </source>
</evidence>
<dbReference type="Proteomes" id="UP000078532">
    <property type="component" value="Unassembled WGS sequence"/>
</dbReference>
<keyword evidence="1" id="KW-1133">Transmembrane helix</keyword>
<proteinExistence type="predicted"/>
<keyword evidence="4" id="KW-1185">Reference proteome</keyword>
<reference evidence="3 4" key="1">
    <citation type="submission" date="2016-04" db="EMBL/GenBank/DDBJ databases">
        <authorList>
            <person name="Evans L.H."/>
            <person name="Alamgir A."/>
            <person name="Owens N."/>
            <person name="Weber N.D."/>
            <person name="Virtaneva K."/>
            <person name="Barbian K."/>
            <person name="Babar A."/>
            <person name="Rosenke K."/>
        </authorList>
    </citation>
    <scope>NUCLEOTIDE SEQUENCE [LARGE SCALE GENOMIC DNA]</scope>
    <source>
        <strain evidence="3 4">LMa1</strain>
    </source>
</reference>
<accession>A0A1B7LD42</accession>
<evidence type="ECO:0000259" key="2">
    <source>
        <dbReference type="Pfam" id="PF19912"/>
    </source>
</evidence>
<gene>
    <name evidence="3" type="ORF">A6M21_12310</name>
</gene>
<comment type="caution">
    <text evidence="3">The sequence shown here is derived from an EMBL/GenBank/DDBJ whole genome shotgun (WGS) entry which is preliminary data.</text>
</comment>
<evidence type="ECO:0000313" key="3">
    <source>
        <dbReference type="EMBL" id="OAT80848.1"/>
    </source>
</evidence>
<dbReference type="STRING" id="1838280.A6M21_12310"/>
<organism evidence="3 4">
    <name type="scientific">Desulfotomaculum copahuensis</name>
    <dbReference type="NCBI Taxonomy" id="1838280"/>
    <lineage>
        <taxon>Bacteria</taxon>
        <taxon>Bacillati</taxon>
        <taxon>Bacillota</taxon>
        <taxon>Clostridia</taxon>
        <taxon>Eubacteriales</taxon>
        <taxon>Desulfotomaculaceae</taxon>
        <taxon>Desulfotomaculum</taxon>
    </lineage>
</organism>
<keyword evidence="1" id="KW-0812">Transmembrane</keyword>
<evidence type="ECO:0000313" key="4">
    <source>
        <dbReference type="Proteomes" id="UP000078532"/>
    </source>
</evidence>
<dbReference type="EMBL" id="LYVF01000171">
    <property type="protein sequence ID" value="OAT80848.1"/>
    <property type="molecule type" value="Genomic_DNA"/>
</dbReference>